<dbReference type="Proteomes" id="UP001186944">
    <property type="component" value="Unassembled WGS sequence"/>
</dbReference>
<evidence type="ECO:0000256" key="5">
    <source>
        <dbReference type="SAM" id="Phobius"/>
    </source>
</evidence>
<dbReference type="Gene3D" id="2.70.170.10">
    <property type="entry name" value="Neurotransmitter-gated ion-channel ligand-binding domain"/>
    <property type="match status" value="1"/>
</dbReference>
<evidence type="ECO:0000256" key="6">
    <source>
        <dbReference type="SAM" id="SignalP"/>
    </source>
</evidence>
<keyword evidence="4 5" id="KW-0472">Membrane</keyword>
<dbReference type="InterPro" id="IPR006029">
    <property type="entry name" value="Neurotrans-gated_channel_TM"/>
</dbReference>
<organism evidence="9 10">
    <name type="scientific">Pinctada imbricata</name>
    <name type="common">Atlantic pearl-oyster</name>
    <name type="synonym">Pinctada martensii</name>
    <dbReference type="NCBI Taxonomy" id="66713"/>
    <lineage>
        <taxon>Eukaryota</taxon>
        <taxon>Metazoa</taxon>
        <taxon>Spiralia</taxon>
        <taxon>Lophotrochozoa</taxon>
        <taxon>Mollusca</taxon>
        <taxon>Bivalvia</taxon>
        <taxon>Autobranchia</taxon>
        <taxon>Pteriomorphia</taxon>
        <taxon>Pterioida</taxon>
        <taxon>Pterioidea</taxon>
        <taxon>Pteriidae</taxon>
        <taxon>Pinctada</taxon>
    </lineage>
</organism>
<dbReference type="InterPro" id="IPR036734">
    <property type="entry name" value="Neur_chan_lig-bd_sf"/>
</dbReference>
<feature type="transmembrane region" description="Helical" evidence="5">
    <location>
        <begin position="241"/>
        <end position="265"/>
    </location>
</feature>
<dbReference type="GO" id="GO:0005230">
    <property type="term" value="F:extracellular ligand-gated monoatomic ion channel activity"/>
    <property type="evidence" value="ECO:0007669"/>
    <property type="project" value="InterPro"/>
</dbReference>
<dbReference type="InterPro" id="IPR036719">
    <property type="entry name" value="Neuro-gated_channel_TM_sf"/>
</dbReference>
<dbReference type="GO" id="GO:0004888">
    <property type="term" value="F:transmembrane signaling receptor activity"/>
    <property type="evidence" value="ECO:0007669"/>
    <property type="project" value="InterPro"/>
</dbReference>
<gene>
    <name evidence="9" type="ORF">FSP39_000594</name>
</gene>
<evidence type="ECO:0000256" key="1">
    <source>
        <dbReference type="ARBA" id="ARBA00004141"/>
    </source>
</evidence>
<feature type="transmembrane region" description="Helical" evidence="5">
    <location>
        <begin position="409"/>
        <end position="430"/>
    </location>
</feature>
<dbReference type="InterPro" id="IPR006202">
    <property type="entry name" value="Neur_chan_lig-bd"/>
</dbReference>
<dbReference type="InterPro" id="IPR038050">
    <property type="entry name" value="Neuro_actylchol_rec"/>
</dbReference>
<dbReference type="Pfam" id="PF02932">
    <property type="entry name" value="Neur_chan_memb"/>
    <property type="match status" value="1"/>
</dbReference>
<evidence type="ECO:0000259" key="7">
    <source>
        <dbReference type="Pfam" id="PF02931"/>
    </source>
</evidence>
<comment type="caution">
    <text evidence="9">The sequence shown here is derived from an EMBL/GenBank/DDBJ whole genome shotgun (WGS) entry which is preliminary data.</text>
</comment>
<dbReference type="GO" id="GO:0016020">
    <property type="term" value="C:membrane"/>
    <property type="evidence" value="ECO:0007669"/>
    <property type="project" value="UniProtKB-SubCell"/>
</dbReference>
<comment type="subcellular location">
    <subcellularLocation>
        <location evidence="1">Membrane</location>
        <topology evidence="1">Multi-pass membrane protein</topology>
    </subcellularLocation>
</comment>
<keyword evidence="2 5" id="KW-0812">Transmembrane</keyword>
<accession>A0AA88XP48</accession>
<evidence type="ECO:0000259" key="8">
    <source>
        <dbReference type="Pfam" id="PF02932"/>
    </source>
</evidence>
<evidence type="ECO:0000313" key="10">
    <source>
        <dbReference type="Proteomes" id="UP001186944"/>
    </source>
</evidence>
<dbReference type="CDD" id="cd19051">
    <property type="entry name" value="LGIC_TM_cation"/>
    <property type="match status" value="1"/>
</dbReference>
<dbReference type="Pfam" id="PF02931">
    <property type="entry name" value="Neur_chan_LBD"/>
    <property type="match status" value="1"/>
</dbReference>
<dbReference type="AlphaFoldDB" id="A0AA88XP48"/>
<dbReference type="InterPro" id="IPR006201">
    <property type="entry name" value="Neur_channel"/>
</dbReference>
<dbReference type="Gene3D" id="1.20.58.390">
    <property type="entry name" value="Neurotransmitter-gated ion-channel transmembrane domain"/>
    <property type="match status" value="1"/>
</dbReference>
<feature type="transmembrane region" description="Helical" evidence="5">
    <location>
        <begin position="300"/>
        <end position="328"/>
    </location>
</feature>
<dbReference type="SUPFAM" id="SSF63712">
    <property type="entry name" value="Nicotinic receptor ligand binding domain-like"/>
    <property type="match status" value="1"/>
</dbReference>
<evidence type="ECO:0000256" key="4">
    <source>
        <dbReference type="ARBA" id="ARBA00023136"/>
    </source>
</evidence>
<dbReference type="CDD" id="cd18989">
    <property type="entry name" value="LGIC_ECD_cation"/>
    <property type="match status" value="1"/>
</dbReference>
<dbReference type="PANTHER" id="PTHR18945">
    <property type="entry name" value="NEUROTRANSMITTER GATED ION CHANNEL"/>
    <property type="match status" value="1"/>
</dbReference>
<protein>
    <submittedName>
        <fullName evidence="9">Uncharacterized protein</fullName>
    </submittedName>
</protein>
<keyword evidence="3 5" id="KW-1133">Transmembrane helix</keyword>
<sequence>MDINSGCVFVLIILCFDTSYCEQNAKRYYAYKIQTEIIENYSYKPSINPDLKSDIDVSFTLCTLNDFDEIRGNLETVGILYVLWNDARLVWNATYYGGIEYIPCHLRDVWKPDVALLNSMEKFELINRNIEKTTVWVTNTGHVHYALGSVFKTSCDPNPSHFPFDTHECYIIIVLLNEIFFTRQNESDNNIRLHAPLINASDIQDEDGKWEYRSLPACIRPIENTSVYGAIFPVRLTRRSLFVVVNIVIPIILLGHLNVCVFLIPVQAGERISLAITMLLSYTVFLTLVSSSIPETSNPMPLICLFLIFKLSFSAGIVVCVVLVTRFAHRDDDIPMSKFARVFTLRMENFNENVCLGNIYNTARKRTDSVLGSTHSKNISKRSRDEKDENDQIETSVSWIRMSRAFDRAFFWFFLIVITIETVAFFVILMRNVGVDESNDVADICQ</sequence>
<evidence type="ECO:0000313" key="9">
    <source>
        <dbReference type="EMBL" id="KAK3089078.1"/>
    </source>
</evidence>
<evidence type="ECO:0000256" key="2">
    <source>
        <dbReference type="ARBA" id="ARBA00022692"/>
    </source>
</evidence>
<reference evidence="9" key="1">
    <citation type="submission" date="2019-08" db="EMBL/GenBank/DDBJ databases">
        <title>The improved chromosome-level genome for the pearl oyster Pinctada fucata martensii using PacBio sequencing and Hi-C.</title>
        <authorList>
            <person name="Zheng Z."/>
        </authorList>
    </citation>
    <scope>NUCLEOTIDE SEQUENCE</scope>
    <source>
        <strain evidence="9">ZZ-2019</strain>
        <tissue evidence="9">Adductor muscle</tissue>
    </source>
</reference>
<feature type="domain" description="Neurotransmitter-gated ion-channel transmembrane" evidence="8">
    <location>
        <begin position="247"/>
        <end position="359"/>
    </location>
</feature>
<evidence type="ECO:0000256" key="3">
    <source>
        <dbReference type="ARBA" id="ARBA00022989"/>
    </source>
</evidence>
<dbReference type="EMBL" id="VSWD01000010">
    <property type="protein sequence ID" value="KAK3089078.1"/>
    <property type="molecule type" value="Genomic_DNA"/>
</dbReference>
<feature type="domain" description="Neurotransmitter-gated ion-channel ligand-binding" evidence="7">
    <location>
        <begin position="34"/>
        <end position="172"/>
    </location>
</feature>
<dbReference type="SUPFAM" id="SSF90112">
    <property type="entry name" value="Neurotransmitter-gated ion-channel transmembrane pore"/>
    <property type="match status" value="1"/>
</dbReference>
<proteinExistence type="predicted"/>
<dbReference type="PRINTS" id="PR00252">
    <property type="entry name" value="NRIONCHANNEL"/>
</dbReference>
<feature type="signal peptide" evidence="6">
    <location>
        <begin position="1"/>
        <end position="21"/>
    </location>
</feature>
<feature type="chain" id="PRO_5041715839" evidence="6">
    <location>
        <begin position="22"/>
        <end position="446"/>
    </location>
</feature>
<keyword evidence="10" id="KW-1185">Reference proteome</keyword>
<keyword evidence="6" id="KW-0732">Signal</keyword>
<name>A0AA88XP48_PINIB</name>
<feature type="transmembrane region" description="Helical" evidence="5">
    <location>
        <begin position="272"/>
        <end position="294"/>
    </location>
</feature>